<proteinExistence type="predicted"/>
<dbReference type="EMBL" id="UYRU01055495">
    <property type="protein sequence ID" value="VDN13066.1"/>
    <property type="molecule type" value="Genomic_DNA"/>
</dbReference>
<keyword evidence="2" id="KW-1185">Reference proteome</keyword>
<organism evidence="1 2">
    <name type="scientific">Dibothriocephalus latus</name>
    <name type="common">Fish tapeworm</name>
    <name type="synonym">Diphyllobothrium latum</name>
    <dbReference type="NCBI Taxonomy" id="60516"/>
    <lineage>
        <taxon>Eukaryota</taxon>
        <taxon>Metazoa</taxon>
        <taxon>Spiralia</taxon>
        <taxon>Lophotrochozoa</taxon>
        <taxon>Platyhelminthes</taxon>
        <taxon>Cestoda</taxon>
        <taxon>Eucestoda</taxon>
        <taxon>Diphyllobothriidea</taxon>
        <taxon>Diphyllobothriidae</taxon>
        <taxon>Dibothriocephalus</taxon>
    </lineage>
</organism>
<dbReference type="Proteomes" id="UP000281553">
    <property type="component" value="Unassembled WGS sequence"/>
</dbReference>
<evidence type="ECO:0000313" key="1">
    <source>
        <dbReference type="EMBL" id="VDN13066.1"/>
    </source>
</evidence>
<name>A0A3P7P4T4_DIBLA</name>
<reference evidence="1 2" key="1">
    <citation type="submission" date="2018-11" db="EMBL/GenBank/DDBJ databases">
        <authorList>
            <consortium name="Pathogen Informatics"/>
        </authorList>
    </citation>
    <scope>NUCLEOTIDE SEQUENCE [LARGE SCALE GENOMIC DNA]</scope>
</reference>
<evidence type="ECO:0000313" key="2">
    <source>
        <dbReference type="Proteomes" id="UP000281553"/>
    </source>
</evidence>
<dbReference type="AlphaFoldDB" id="A0A3P7P4T4"/>
<sequence length="69" mass="8023">MLVTTIFATNDGIKEGQLAVLFFLHRKVDAREVAVERFFEREHLVPLYDNEGVIHLSHPEFRSVVLEDQ</sequence>
<gene>
    <name evidence="1" type="ORF">DILT_LOCUS8897</name>
</gene>
<accession>A0A3P7P4T4</accession>
<protein>
    <submittedName>
        <fullName evidence="1">Uncharacterized protein</fullName>
    </submittedName>
</protein>